<dbReference type="GO" id="GO:0004029">
    <property type="term" value="F:aldehyde dehydrogenase (NAD+) activity"/>
    <property type="evidence" value="ECO:0007669"/>
    <property type="project" value="TreeGrafter"/>
</dbReference>
<proteinExistence type="predicted"/>
<dbReference type="InterPro" id="IPR001509">
    <property type="entry name" value="Epimerase_deHydtase"/>
</dbReference>
<dbReference type="OrthoDB" id="7170465at2"/>
<reference evidence="2 3" key="1">
    <citation type="submission" date="2018-05" db="EMBL/GenBank/DDBJ databases">
        <authorList>
            <person name="Lanie J.A."/>
            <person name="Ng W.-L."/>
            <person name="Kazmierczak K.M."/>
            <person name="Andrzejewski T.M."/>
            <person name="Davidsen T.M."/>
            <person name="Wayne K.J."/>
            <person name="Tettelin H."/>
            <person name="Glass J.I."/>
            <person name="Rusch D."/>
            <person name="Podicherti R."/>
            <person name="Tsui H.-C.T."/>
            <person name="Winkler M.E."/>
        </authorList>
    </citation>
    <scope>NUCLEOTIDE SEQUENCE [LARGE SCALE GENOMIC DNA]</scope>
    <source>
        <strain evidence="2 3">BUT-10</strain>
    </source>
</reference>
<dbReference type="InterPro" id="IPR036291">
    <property type="entry name" value="NAD(P)-bd_dom_sf"/>
</dbReference>
<dbReference type="Pfam" id="PF01370">
    <property type="entry name" value="Epimerase"/>
    <property type="match status" value="1"/>
</dbReference>
<dbReference type="Proteomes" id="UP000249524">
    <property type="component" value="Unassembled WGS sequence"/>
</dbReference>
<dbReference type="PANTHER" id="PTHR48079:SF6">
    <property type="entry name" value="NAD(P)-BINDING DOMAIN-CONTAINING PROTEIN-RELATED"/>
    <property type="match status" value="1"/>
</dbReference>
<keyword evidence="3" id="KW-1185">Reference proteome</keyword>
<dbReference type="InterPro" id="IPR051783">
    <property type="entry name" value="NAD(P)-dependent_oxidoreduct"/>
</dbReference>
<dbReference type="Gene3D" id="3.40.50.720">
    <property type="entry name" value="NAD(P)-binding Rossmann-like Domain"/>
    <property type="match status" value="1"/>
</dbReference>
<dbReference type="PANTHER" id="PTHR48079">
    <property type="entry name" value="PROTEIN YEEZ"/>
    <property type="match status" value="1"/>
</dbReference>
<evidence type="ECO:0000313" key="3">
    <source>
        <dbReference type="Proteomes" id="UP000249524"/>
    </source>
</evidence>
<evidence type="ECO:0000259" key="1">
    <source>
        <dbReference type="Pfam" id="PF01370"/>
    </source>
</evidence>
<dbReference type="AlphaFoldDB" id="A0A328BL62"/>
<feature type="domain" description="NAD-dependent epimerase/dehydratase" evidence="1">
    <location>
        <begin position="6"/>
        <end position="222"/>
    </location>
</feature>
<evidence type="ECO:0000313" key="2">
    <source>
        <dbReference type="EMBL" id="RAK67405.1"/>
    </source>
</evidence>
<dbReference type="GO" id="GO:0005737">
    <property type="term" value="C:cytoplasm"/>
    <property type="evidence" value="ECO:0007669"/>
    <property type="project" value="TreeGrafter"/>
</dbReference>
<dbReference type="RefSeq" id="WP_111275016.1">
    <property type="nucleotide sequence ID" value="NZ_QFYS01000002.1"/>
</dbReference>
<comment type="caution">
    <text evidence="2">The sequence shown here is derived from an EMBL/GenBank/DDBJ whole genome shotgun (WGS) entry which is preliminary data.</text>
</comment>
<protein>
    <recommendedName>
        <fullName evidence="1">NAD-dependent epimerase/dehydratase domain-containing protein</fullName>
    </recommendedName>
</protein>
<organism evidence="2 3">
    <name type="scientific">Phenylobacterium kunshanense</name>
    <dbReference type="NCBI Taxonomy" id="1445034"/>
    <lineage>
        <taxon>Bacteria</taxon>
        <taxon>Pseudomonadati</taxon>
        <taxon>Pseudomonadota</taxon>
        <taxon>Alphaproteobacteria</taxon>
        <taxon>Caulobacterales</taxon>
        <taxon>Caulobacteraceae</taxon>
        <taxon>Phenylobacterium</taxon>
    </lineage>
</organism>
<name>A0A328BL62_9CAUL</name>
<dbReference type="SUPFAM" id="SSF51735">
    <property type="entry name" value="NAD(P)-binding Rossmann-fold domains"/>
    <property type="match status" value="1"/>
</dbReference>
<accession>A0A328BL62</accession>
<dbReference type="EMBL" id="QFYS01000002">
    <property type="protein sequence ID" value="RAK67405.1"/>
    <property type="molecule type" value="Genomic_DNA"/>
</dbReference>
<sequence length="320" mass="34134">MTKPLALVLGATGGVGGALADRLVAAGWRVRAPHRDPDRACATSGRPGLEWVRGDAMSVDQIVAASDGAQVVVHGVNPPGYRNWAGLQLPMLASSIAAARAAGARLLFPGTVYNYGPDAFPLIDETDPQNPISRKGAVRVRMEQALRTADIPVLIVRAGDFFGPRPGNNWLSQGIVPAGRPITAVSYPGPLEVRHAWAYLPDVAETFVRLLEADLSESETFNMQGQAVTGHELVAGLEAAAGRKLAVRRLPWLAIAAAAPFNETLREMQEMRYLWRREVLLDNRRLVSRLGGEPRTPLAEALKAALIGQGSLPATAAQAA</sequence>
<gene>
    <name evidence="2" type="ORF">DJ019_05645</name>
</gene>